<dbReference type="OrthoDB" id="6468736at2759"/>
<sequence length="109" mass="12819">MIWRKPGTRCREQNIVERNHYRGGGLLVWSMNSRTEVYEFAGGSVTAVRYCDELLHPLARLLSLQWVPTRYLWMITPKPHRARLVRSYRESETIPQVAWPARSQDPNPI</sequence>
<name>A0A4Y2IYV5_ARAVE</name>
<dbReference type="Proteomes" id="UP000499080">
    <property type="component" value="Unassembled WGS sequence"/>
</dbReference>
<dbReference type="AlphaFoldDB" id="A0A4Y2IYV5"/>
<evidence type="ECO:0000313" key="1">
    <source>
        <dbReference type="EMBL" id="GBM82824.1"/>
    </source>
</evidence>
<evidence type="ECO:0000313" key="2">
    <source>
        <dbReference type="Proteomes" id="UP000499080"/>
    </source>
</evidence>
<proteinExistence type="predicted"/>
<dbReference type="GO" id="GO:0003676">
    <property type="term" value="F:nucleic acid binding"/>
    <property type="evidence" value="ECO:0007669"/>
    <property type="project" value="InterPro"/>
</dbReference>
<gene>
    <name evidence="1" type="ORF">AVEN_197104_1</name>
</gene>
<reference evidence="1 2" key="1">
    <citation type="journal article" date="2019" name="Sci. Rep.">
        <title>Orb-weaving spider Araneus ventricosus genome elucidates the spidroin gene catalogue.</title>
        <authorList>
            <person name="Kono N."/>
            <person name="Nakamura H."/>
            <person name="Ohtoshi R."/>
            <person name="Moran D.A.P."/>
            <person name="Shinohara A."/>
            <person name="Yoshida Y."/>
            <person name="Fujiwara M."/>
            <person name="Mori M."/>
            <person name="Tomita M."/>
            <person name="Arakawa K."/>
        </authorList>
    </citation>
    <scope>NUCLEOTIDE SEQUENCE [LARGE SCALE GENOMIC DNA]</scope>
</reference>
<comment type="caution">
    <text evidence="1">The sequence shown here is derived from an EMBL/GenBank/DDBJ whole genome shotgun (WGS) entry which is preliminary data.</text>
</comment>
<accession>A0A4Y2IYV5</accession>
<protein>
    <submittedName>
        <fullName evidence="1">Uncharacterized protein</fullName>
    </submittedName>
</protein>
<dbReference type="EMBL" id="BGPR01003036">
    <property type="protein sequence ID" value="GBM82824.1"/>
    <property type="molecule type" value="Genomic_DNA"/>
</dbReference>
<organism evidence="1 2">
    <name type="scientific">Araneus ventricosus</name>
    <name type="common">Orbweaver spider</name>
    <name type="synonym">Epeira ventricosa</name>
    <dbReference type="NCBI Taxonomy" id="182803"/>
    <lineage>
        <taxon>Eukaryota</taxon>
        <taxon>Metazoa</taxon>
        <taxon>Ecdysozoa</taxon>
        <taxon>Arthropoda</taxon>
        <taxon>Chelicerata</taxon>
        <taxon>Arachnida</taxon>
        <taxon>Araneae</taxon>
        <taxon>Araneomorphae</taxon>
        <taxon>Entelegynae</taxon>
        <taxon>Araneoidea</taxon>
        <taxon>Araneidae</taxon>
        <taxon>Araneus</taxon>
    </lineage>
</organism>
<keyword evidence="2" id="KW-1185">Reference proteome</keyword>
<dbReference type="InterPro" id="IPR036397">
    <property type="entry name" value="RNaseH_sf"/>
</dbReference>
<dbReference type="Gene3D" id="3.30.420.10">
    <property type="entry name" value="Ribonuclease H-like superfamily/Ribonuclease H"/>
    <property type="match status" value="1"/>
</dbReference>